<reference evidence="2" key="1">
    <citation type="journal article" date="2011" name="Science">
        <title>The plant cell wall-decomposing machinery underlies the functional diversity of forest fungi.</title>
        <authorList>
            <person name="Eastwood D.C."/>
            <person name="Floudas D."/>
            <person name="Binder M."/>
            <person name="Majcherczyk A."/>
            <person name="Schneider P."/>
            <person name="Aerts A."/>
            <person name="Asiegbu F.O."/>
            <person name="Baker S.E."/>
            <person name="Barry K."/>
            <person name="Bendiksby M."/>
            <person name="Blumentritt M."/>
            <person name="Coutinho P.M."/>
            <person name="Cullen D."/>
            <person name="de Vries R.P."/>
            <person name="Gathman A."/>
            <person name="Goodell B."/>
            <person name="Henrissat B."/>
            <person name="Ihrmark K."/>
            <person name="Kauserud H."/>
            <person name="Kohler A."/>
            <person name="LaButti K."/>
            <person name="Lapidus A."/>
            <person name="Lavin J.L."/>
            <person name="Lee Y.-H."/>
            <person name="Lindquist E."/>
            <person name="Lilly W."/>
            <person name="Lucas S."/>
            <person name="Morin E."/>
            <person name="Murat C."/>
            <person name="Oguiza J.A."/>
            <person name="Park J."/>
            <person name="Pisabarro A.G."/>
            <person name="Riley R."/>
            <person name="Rosling A."/>
            <person name="Salamov A."/>
            <person name="Schmidt O."/>
            <person name="Schmutz J."/>
            <person name="Skrede I."/>
            <person name="Stenlid J."/>
            <person name="Wiebenga A."/>
            <person name="Xie X."/>
            <person name="Kuees U."/>
            <person name="Hibbett D.S."/>
            <person name="Hoffmeister D."/>
            <person name="Hoegberg N."/>
            <person name="Martin F."/>
            <person name="Grigoriev I.V."/>
            <person name="Watkinson S.C."/>
        </authorList>
    </citation>
    <scope>NUCLEOTIDE SEQUENCE [LARGE SCALE GENOMIC DNA]</scope>
    <source>
        <strain evidence="2">strain S7.3</strain>
    </source>
</reference>
<dbReference type="EMBL" id="GL945474">
    <property type="protein sequence ID" value="EGO04255.1"/>
    <property type="molecule type" value="Genomic_DNA"/>
</dbReference>
<dbReference type="AlphaFoldDB" id="F8PFQ4"/>
<dbReference type="HOGENOM" id="CLU_002498_5_1_1"/>
<evidence type="ECO:0000313" key="1">
    <source>
        <dbReference type="EMBL" id="EGO04255.1"/>
    </source>
</evidence>
<organism evidence="2">
    <name type="scientific">Serpula lacrymans var. lacrymans (strain S7.3)</name>
    <name type="common">Dry rot fungus</name>
    <dbReference type="NCBI Taxonomy" id="936435"/>
    <lineage>
        <taxon>Eukaryota</taxon>
        <taxon>Fungi</taxon>
        <taxon>Dikarya</taxon>
        <taxon>Basidiomycota</taxon>
        <taxon>Agaricomycotina</taxon>
        <taxon>Agaricomycetes</taxon>
        <taxon>Agaricomycetidae</taxon>
        <taxon>Boletales</taxon>
        <taxon>Coniophorineae</taxon>
        <taxon>Serpulaceae</taxon>
        <taxon>Serpula</taxon>
    </lineage>
</organism>
<keyword evidence="2" id="KW-1185">Reference proteome</keyword>
<dbReference type="STRING" id="936435.F8PFQ4"/>
<dbReference type="InParanoid" id="F8PFQ4"/>
<sequence length="130" mass="14481">IMGIFHAQLVHVGNSDSIHEMQFLWVHWFGVINEHPSGLQAGKLPKVGFFPAHDPCIFGFLDPLEVIRGCHLIPCFAEGRTTELIRAGSLAGRSHGEESDWSTYYVNIFADRDMFMRFICSGVGQHGHAG</sequence>
<accession>F8PFQ4</accession>
<dbReference type="OrthoDB" id="3267098at2759"/>
<proteinExistence type="predicted"/>
<dbReference type="OMA" id="REGDWIN"/>
<dbReference type="Proteomes" id="UP000008063">
    <property type="component" value="Unassembled WGS sequence"/>
</dbReference>
<protein>
    <submittedName>
        <fullName evidence="1">Uncharacterized protein</fullName>
    </submittedName>
</protein>
<evidence type="ECO:0000313" key="2">
    <source>
        <dbReference type="Proteomes" id="UP000008063"/>
    </source>
</evidence>
<feature type="non-terminal residue" evidence="1">
    <location>
        <position position="1"/>
    </location>
</feature>
<name>F8PFQ4_SERL3</name>
<gene>
    <name evidence="1" type="ORF">SERLA73DRAFT_45164</name>
</gene>